<reference evidence="2" key="2">
    <citation type="submission" date="2020-09" db="EMBL/GenBank/DDBJ databases">
        <authorList>
            <person name="Sun Q."/>
            <person name="Ohkuma M."/>
        </authorList>
    </citation>
    <scope>NUCLEOTIDE SEQUENCE</scope>
    <source>
        <strain evidence="2">JCM 4714</strain>
    </source>
</reference>
<organism evidence="2 3">
    <name type="scientific">Streptomyces alanosinicus</name>
    <dbReference type="NCBI Taxonomy" id="68171"/>
    <lineage>
        <taxon>Bacteria</taxon>
        <taxon>Bacillati</taxon>
        <taxon>Actinomycetota</taxon>
        <taxon>Actinomycetes</taxon>
        <taxon>Kitasatosporales</taxon>
        <taxon>Streptomycetaceae</taxon>
        <taxon>Streptomyces</taxon>
    </lineage>
</organism>
<feature type="compositionally biased region" description="Basic and acidic residues" evidence="1">
    <location>
        <begin position="28"/>
        <end position="40"/>
    </location>
</feature>
<feature type="compositionally biased region" description="Basic and acidic residues" evidence="1">
    <location>
        <begin position="1"/>
        <end position="13"/>
    </location>
</feature>
<reference evidence="2" key="1">
    <citation type="journal article" date="2014" name="Int. J. Syst. Evol. Microbiol.">
        <title>Complete genome sequence of Corynebacterium casei LMG S-19264T (=DSM 44701T), isolated from a smear-ripened cheese.</title>
        <authorList>
            <consortium name="US DOE Joint Genome Institute (JGI-PGF)"/>
            <person name="Walter F."/>
            <person name="Albersmeier A."/>
            <person name="Kalinowski J."/>
            <person name="Ruckert C."/>
        </authorList>
    </citation>
    <scope>NUCLEOTIDE SEQUENCE</scope>
    <source>
        <strain evidence="2">JCM 4714</strain>
    </source>
</reference>
<gene>
    <name evidence="2" type="ORF">GCM10010339_25980</name>
</gene>
<evidence type="ECO:0000313" key="2">
    <source>
        <dbReference type="EMBL" id="GHE02503.1"/>
    </source>
</evidence>
<evidence type="ECO:0000313" key="3">
    <source>
        <dbReference type="Proteomes" id="UP000655443"/>
    </source>
</evidence>
<accession>A0A918YGR7</accession>
<dbReference type="AlphaFoldDB" id="A0A918YGR7"/>
<dbReference type="Proteomes" id="UP000655443">
    <property type="component" value="Unassembled WGS sequence"/>
</dbReference>
<protein>
    <submittedName>
        <fullName evidence="2">Uncharacterized protein</fullName>
    </submittedName>
</protein>
<feature type="region of interest" description="Disordered" evidence="1">
    <location>
        <begin position="1"/>
        <end position="71"/>
    </location>
</feature>
<evidence type="ECO:0000256" key="1">
    <source>
        <dbReference type="SAM" id="MobiDB-lite"/>
    </source>
</evidence>
<sequence length="144" mass="14754">MDHIGAVLDERRGKASAGEGDADLGIAGEREGRDPDDRARGVRVRSAARGGTSLFERSREQGGGGGGDDERVVTAIYEVPGGLERAVGHAVHIGGKGFGHDDDTHTGVVAAQDVAASTSIFPPGERPMSVGLHTRAGQTAVMTA</sequence>
<proteinExistence type="predicted"/>
<name>A0A918YGR7_9ACTN</name>
<dbReference type="EMBL" id="BMVG01000004">
    <property type="protein sequence ID" value="GHE02503.1"/>
    <property type="molecule type" value="Genomic_DNA"/>
</dbReference>
<comment type="caution">
    <text evidence="2">The sequence shown here is derived from an EMBL/GenBank/DDBJ whole genome shotgun (WGS) entry which is preliminary data.</text>
</comment>
<keyword evidence="3" id="KW-1185">Reference proteome</keyword>